<dbReference type="EMBL" id="QKRW01000029">
    <property type="protein sequence ID" value="RAL61637.1"/>
    <property type="molecule type" value="Genomic_DNA"/>
</dbReference>
<dbReference type="Pfam" id="PF09792">
    <property type="entry name" value="But2"/>
    <property type="match status" value="1"/>
</dbReference>
<reference evidence="3 4" key="1">
    <citation type="submission" date="2018-06" db="EMBL/GenBank/DDBJ databases">
        <title>Genome Sequence of the Brown Rot Fungal Pathogen Monilinia fructigena.</title>
        <authorList>
            <person name="Landi L."/>
            <person name="De Miccolis Angelini R.M."/>
            <person name="Pollastro S."/>
            <person name="Abate D."/>
            <person name="Faretra F."/>
            <person name="Romanazzi G."/>
        </authorList>
    </citation>
    <scope>NUCLEOTIDE SEQUENCE [LARGE SCALE GENOMIC DNA]</scope>
    <source>
        <strain evidence="3 4">Mfrg269</strain>
    </source>
</reference>
<feature type="chain" id="PRO_5017374123" description="Ubiquitin 3 binding protein But2 C-terminal domain-containing protein" evidence="1">
    <location>
        <begin position="20"/>
        <end position="228"/>
    </location>
</feature>
<evidence type="ECO:0000313" key="3">
    <source>
        <dbReference type="EMBL" id="RAL61637.1"/>
    </source>
</evidence>
<accession>A0A395IMV4</accession>
<keyword evidence="1" id="KW-0732">Signal</keyword>
<evidence type="ECO:0000313" key="4">
    <source>
        <dbReference type="Proteomes" id="UP000249056"/>
    </source>
</evidence>
<name>A0A395IMV4_9HELO</name>
<evidence type="ECO:0000256" key="1">
    <source>
        <dbReference type="SAM" id="SignalP"/>
    </source>
</evidence>
<protein>
    <recommendedName>
        <fullName evidence="2">Ubiquitin 3 binding protein But2 C-terminal domain-containing protein</fullName>
    </recommendedName>
</protein>
<proteinExistence type="predicted"/>
<comment type="caution">
    <text evidence="3">The sequence shown here is derived from an EMBL/GenBank/DDBJ whole genome shotgun (WGS) entry which is preliminary data.</text>
</comment>
<feature type="domain" description="Ubiquitin 3 binding protein But2 C-terminal" evidence="2">
    <location>
        <begin position="36"/>
        <end position="184"/>
    </location>
</feature>
<dbReference type="InterPro" id="IPR018620">
    <property type="entry name" value="Ubiquitin3-bd_protein_But2_C"/>
</dbReference>
<sequence>MFSKSILPLLIGAASFIQASPVPEALNEKRACQQIFPNQLVQLSQANPNTAYSNTWNTDKSVKISQDVDGNGNPTNQFWELISFPALPAGSYGCSLTLTFPSDYSPAITGVSPALNVYTVATPLPDAPTFNNVSPKINTGIFGTITPASGQNAVINTEACNGGLSFVFRYADWVRGQGSVSWTELWGKSNEETAKRSATKWHIIIAIIMMVMEMATMVTVSDPRIMAA</sequence>
<dbReference type="Proteomes" id="UP000249056">
    <property type="component" value="Unassembled WGS sequence"/>
</dbReference>
<organism evidence="3 4">
    <name type="scientific">Monilinia fructigena</name>
    <dbReference type="NCBI Taxonomy" id="38457"/>
    <lineage>
        <taxon>Eukaryota</taxon>
        <taxon>Fungi</taxon>
        <taxon>Dikarya</taxon>
        <taxon>Ascomycota</taxon>
        <taxon>Pezizomycotina</taxon>
        <taxon>Leotiomycetes</taxon>
        <taxon>Helotiales</taxon>
        <taxon>Sclerotiniaceae</taxon>
        <taxon>Monilinia</taxon>
    </lineage>
</organism>
<dbReference type="OrthoDB" id="5308323at2759"/>
<evidence type="ECO:0000259" key="2">
    <source>
        <dbReference type="Pfam" id="PF09792"/>
    </source>
</evidence>
<gene>
    <name evidence="3" type="ORF">DID88_002706</name>
</gene>
<dbReference type="AlphaFoldDB" id="A0A395IMV4"/>
<feature type="signal peptide" evidence="1">
    <location>
        <begin position="1"/>
        <end position="19"/>
    </location>
</feature>
<keyword evidence="4" id="KW-1185">Reference proteome</keyword>